<feature type="region of interest" description="Disordered" evidence="4">
    <location>
        <begin position="1"/>
        <end position="24"/>
    </location>
</feature>
<dbReference type="InterPro" id="IPR018485">
    <property type="entry name" value="FGGY_C"/>
</dbReference>
<dbReference type="SUPFAM" id="SSF53067">
    <property type="entry name" value="Actin-like ATPase domain"/>
    <property type="match status" value="1"/>
</dbReference>
<keyword evidence="2" id="KW-0808">Transferase</keyword>
<evidence type="ECO:0000256" key="3">
    <source>
        <dbReference type="ARBA" id="ARBA00022777"/>
    </source>
</evidence>
<accession>A0AAW1K149</accession>
<keyword evidence="3 6" id="KW-0418">Kinase</keyword>
<feature type="domain" description="Carbohydrate kinase FGGY C-terminal" evidence="5">
    <location>
        <begin position="44"/>
        <end position="139"/>
    </location>
</feature>
<dbReference type="GO" id="GO:0046167">
    <property type="term" value="P:glycerol-3-phosphate biosynthetic process"/>
    <property type="evidence" value="ECO:0007669"/>
    <property type="project" value="TreeGrafter"/>
</dbReference>
<dbReference type="AlphaFoldDB" id="A0AAW1K149"/>
<dbReference type="PANTHER" id="PTHR10196">
    <property type="entry name" value="SUGAR KINASE"/>
    <property type="match status" value="1"/>
</dbReference>
<evidence type="ECO:0000256" key="2">
    <source>
        <dbReference type="ARBA" id="ARBA00022679"/>
    </source>
</evidence>
<comment type="similarity">
    <text evidence="1">Belongs to the FGGY kinase family.</text>
</comment>
<dbReference type="Gene3D" id="3.30.420.40">
    <property type="match status" value="1"/>
</dbReference>
<evidence type="ECO:0000313" key="7">
    <source>
        <dbReference type="Proteomes" id="UP001458880"/>
    </source>
</evidence>
<reference evidence="6 7" key="1">
    <citation type="journal article" date="2024" name="BMC Genomics">
        <title>De novo assembly and annotation of Popillia japonica's genome with initial clues to its potential as an invasive pest.</title>
        <authorList>
            <person name="Cucini C."/>
            <person name="Boschi S."/>
            <person name="Funari R."/>
            <person name="Cardaioli E."/>
            <person name="Iannotti N."/>
            <person name="Marturano G."/>
            <person name="Paoli F."/>
            <person name="Bruttini M."/>
            <person name="Carapelli A."/>
            <person name="Frati F."/>
            <person name="Nardi F."/>
        </authorList>
    </citation>
    <scope>NUCLEOTIDE SEQUENCE [LARGE SCALE GENOMIC DNA]</scope>
    <source>
        <strain evidence="6">DMR45628</strain>
    </source>
</reference>
<comment type="caution">
    <text evidence="6">The sequence shown here is derived from an EMBL/GenBank/DDBJ whole genome shotgun (WGS) entry which is preliminary data.</text>
</comment>
<feature type="compositionally biased region" description="Basic and acidic residues" evidence="4">
    <location>
        <begin position="1"/>
        <end position="18"/>
    </location>
</feature>
<sequence>MRQIEDRARKQEEKENRKKERLLKKGSKLKNKVSTLKEETCKPPLSDDLAATGFLGLKPTTTKNHLMRAILESIVYTVVAACNTLHYNKHSEIKQISVDGGVSNNDFVCQLLADILNLNVLRYTSYERTILGATFLAGLNTGIWKNTQDLLKMREIQKIFVPDGSVCQKEQHLHNMETWLKAVKRFAKWKYIHNKQKIIL</sequence>
<organism evidence="6 7">
    <name type="scientific">Popillia japonica</name>
    <name type="common">Japanese beetle</name>
    <dbReference type="NCBI Taxonomy" id="7064"/>
    <lineage>
        <taxon>Eukaryota</taxon>
        <taxon>Metazoa</taxon>
        <taxon>Ecdysozoa</taxon>
        <taxon>Arthropoda</taxon>
        <taxon>Hexapoda</taxon>
        <taxon>Insecta</taxon>
        <taxon>Pterygota</taxon>
        <taxon>Neoptera</taxon>
        <taxon>Endopterygota</taxon>
        <taxon>Coleoptera</taxon>
        <taxon>Polyphaga</taxon>
        <taxon>Scarabaeiformia</taxon>
        <taxon>Scarabaeidae</taxon>
        <taxon>Rutelinae</taxon>
        <taxon>Popillia</taxon>
    </lineage>
</organism>
<dbReference type="Proteomes" id="UP001458880">
    <property type="component" value="Unassembled WGS sequence"/>
</dbReference>
<gene>
    <name evidence="6" type="ORF">QE152_g25717</name>
</gene>
<evidence type="ECO:0000256" key="1">
    <source>
        <dbReference type="ARBA" id="ARBA00009156"/>
    </source>
</evidence>
<dbReference type="GO" id="GO:0006641">
    <property type="term" value="P:triglyceride metabolic process"/>
    <property type="evidence" value="ECO:0007669"/>
    <property type="project" value="TreeGrafter"/>
</dbReference>
<evidence type="ECO:0000313" key="6">
    <source>
        <dbReference type="EMBL" id="KAK9710977.1"/>
    </source>
</evidence>
<name>A0AAW1K149_POPJA</name>
<evidence type="ECO:0000256" key="4">
    <source>
        <dbReference type="SAM" id="MobiDB-lite"/>
    </source>
</evidence>
<dbReference type="GO" id="GO:0006071">
    <property type="term" value="P:glycerol metabolic process"/>
    <property type="evidence" value="ECO:0007669"/>
    <property type="project" value="TreeGrafter"/>
</dbReference>
<dbReference type="GO" id="GO:0005739">
    <property type="term" value="C:mitochondrion"/>
    <property type="evidence" value="ECO:0007669"/>
    <property type="project" value="TreeGrafter"/>
</dbReference>
<dbReference type="Pfam" id="PF02782">
    <property type="entry name" value="FGGY_C"/>
    <property type="match status" value="1"/>
</dbReference>
<protein>
    <submittedName>
        <fullName evidence="6">FGGY family of carbohydrate kinase</fullName>
    </submittedName>
</protein>
<dbReference type="PANTHER" id="PTHR10196:SF68">
    <property type="entry name" value="GLYCEROL KINASE 5-RELATED"/>
    <property type="match status" value="1"/>
</dbReference>
<dbReference type="GO" id="GO:0016301">
    <property type="term" value="F:kinase activity"/>
    <property type="evidence" value="ECO:0007669"/>
    <property type="project" value="UniProtKB-KW"/>
</dbReference>
<keyword evidence="7" id="KW-1185">Reference proteome</keyword>
<dbReference type="EMBL" id="JASPKY010000286">
    <property type="protein sequence ID" value="KAK9710977.1"/>
    <property type="molecule type" value="Genomic_DNA"/>
</dbReference>
<evidence type="ECO:0000259" key="5">
    <source>
        <dbReference type="Pfam" id="PF02782"/>
    </source>
</evidence>
<dbReference type="InterPro" id="IPR043129">
    <property type="entry name" value="ATPase_NBD"/>
</dbReference>
<proteinExistence type="inferred from homology"/>